<gene>
    <name evidence="6" type="ORF">NCTC9140_06358</name>
</gene>
<dbReference type="InterPro" id="IPR051821">
    <property type="entry name" value="Asp/Asn_beta-hydroxylase"/>
</dbReference>
<evidence type="ECO:0000256" key="2">
    <source>
        <dbReference type="ARBA" id="ARBA00022964"/>
    </source>
</evidence>
<keyword evidence="2 6" id="KW-0223">Dioxygenase</keyword>
<name>A0A377TXV6_KLEPN</name>
<evidence type="ECO:0000256" key="1">
    <source>
        <dbReference type="ARBA" id="ARBA00007730"/>
    </source>
</evidence>
<sequence>MFATLPDGSRLPRHRDPYAGSLRFHLGLATPNDDRCFIEVDGQRYSWRDGEGVLFDETYIHYAENTSGENRLILFCDIERPMRYRWAQKVNHWLGRHLMSAASAPNDIGDRTGGINRAFRYIYQIRIVGKRLKKWNKTVYYIVKWLLFGGHCLAYLERVLTPWRRFHGMVASRRAMPQKPVTPAKVSPAPTAPLSRKKPPLTV</sequence>
<protein>
    <submittedName>
        <fullName evidence="6">Fe(2+)/alpha-ketoglutarate-dependent dioxygenase LpxO</fullName>
    </submittedName>
</protein>
<evidence type="ECO:0000313" key="6">
    <source>
        <dbReference type="EMBL" id="STS84553.1"/>
    </source>
</evidence>
<feature type="domain" description="Aspartyl/asparaginy/proline hydroxylase" evidence="5">
    <location>
        <begin position="1"/>
        <end position="81"/>
    </location>
</feature>
<proteinExistence type="inferred from homology"/>
<reference evidence="6 7" key="1">
    <citation type="submission" date="2018-06" db="EMBL/GenBank/DDBJ databases">
        <authorList>
            <consortium name="Pathogen Informatics"/>
            <person name="Doyle S."/>
        </authorList>
    </citation>
    <scope>NUCLEOTIDE SEQUENCE [LARGE SCALE GENOMIC DNA]</scope>
    <source>
        <strain evidence="6 7">NCTC9140</strain>
    </source>
</reference>
<keyword evidence="3" id="KW-0560">Oxidoreductase</keyword>
<dbReference type="InterPro" id="IPR007803">
    <property type="entry name" value="Asp/Arg/Pro-Hydrxlase"/>
</dbReference>
<dbReference type="InterPro" id="IPR027443">
    <property type="entry name" value="IPNS-like_sf"/>
</dbReference>
<dbReference type="AlphaFoldDB" id="A0A377TXV6"/>
<evidence type="ECO:0000256" key="3">
    <source>
        <dbReference type="ARBA" id="ARBA00023002"/>
    </source>
</evidence>
<organism evidence="6 7">
    <name type="scientific">Klebsiella pneumoniae</name>
    <dbReference type="NCBI Taxonomy" id="573"/>
    <lineage>
        <taxon>Bacteria</taxon>
        <taxon>Pseudomonadati</taxon>
        <taxon>Pseudomonadota</taxon>
        <taxon>Gammaproteobacteria</taxon>
        <taxon>Enterobacterales</taxon>
        <taxon>Enterobacteriaceae</taxon>
        <taxon>Klebsiella/Raoultella group</taxon>
        <taxon>Klebsiella</taxon>
        <taxon>Klebsiella pneumoniae complex</taxon>
    </lineage>
</organism>
<dbReference type="SUPFAM" id="SSF51197">
    <property type="entry name" value="Clavaminate synthase-like"/>
    <property type="match status" value="1"/>
</dbReference>
<evidence type="ECO:0000259" key="5">
    <source>
        <dbReference type="Pfam" id="PF05118"/>
    </source>
</evidence>
<dbReference type="Pfam" id="PF05118">
    <property type="entry name" value="Asp_Arg_Hydrox"/>
    <property type="match status" value="1"/>
</dbReference>
<dbReference type="PANTHER" id="PTHR46332">
    <property type="entry name" value="ASPARTATE BETA-HYDROXYLASE DOMAIN-CONTAINING PROTEIN 2"/>
    <property type="match status" value="1"/>
</dbReference>
<feature type="region of interest" description="Disordered" evidence="4">
    <location>
        <begin position="177"/>
        <end position="203"/>
    </location>
</feature>
<dbReference type="Gene3D" id="2.60.120.330">
    <property type="entry name" value="B-lactam Antibiotic, Isopenicillin N Synthase, Chain"/>
    <property type="match status" value="1"/>
</dbReference>
<evidence type="ECO:0000256" key="4">
    <source>
        <dbReference type="SAM" id="MobiDB-lite"/>
    </source>
</evidence>
<dbReference type="GO" id="GO:0051213">
    <property type="term" value="F:dioxygenase activity"/>
    <property type="evidence" value="ECO:0007669"/>
    <property type="project" value="UniProtKB-KW"/>
</dbReference>
<dbReference type="EMBL" id="UGKQ01000007">
    <property type="protein sequence ID" value="STS84553.1"/>
    <property type="molecule type" value="Genomic_DNA"/>
</dbReference>
<accession>A0A377TXV6</accession>
<dbReference type="PANTHER" id="PTHR46332:SF5">
    <property type="entry name" value="ASPARTATE BETA-HYDROXYLASE DOMAIN CONTAINING 2"/>
    <property type="match status" value="1"/>
</dbReference>
<comment type="similarity">
    <text evidence="1">Belongs to the aspartyl/asparaginyl beta-hydroxylase family.</text>
</comment>
<evidence type="ECO:0000313" key="7">
    <source>
        <dbReference type="Proteomes" id="UP000254938"/>
    </source>
</evidence>
<dbReference type="Proteomes" id="UP000254938">
    <property type="component" value="Unassembled WGS sequence"/>
</dbReference>